<feature type="domain" description="Photolyase/cryptochrome alpha/beta" evidence="15">
    <location>
        <begin position="1"/>
        <end position="128"/>
    </location>
</feature>
<name>A0A0A7ECV6_9GAMM</name>
<evidence type="ECO:0000256" key="5">
    <source>
        <dbReference type="ARBA" id="ARBA00022630"/>
    </source>
</evidence>
<keyword evidence="5 12" id="KW-0285">Flavoprotein</keyword>
<accession>A0A0A7ECV6</accession>
<comment type="cofactor">
    <cofactor evidence="12">
        <name>FAD</name>
        <dbReference type="ChEBI" id="CHEBI:57692"/>
    </cofactor>
    <text evidence="12">Binds 1 FAD per subunit.</text>
</comment>
<dbReference type="Gene3D" id="3.40.50.620">
    <property type="entry name" value="HUPs"/>
    <property type="match status" value="1"/>
</dbReference>
<evidence type="ECO:0000256" key="4">
    <source>
        <dbReference type="ARBA" id="ARBA00014046"/>
    </source>
</evidence>
<dbReference type="PROSITE" id="PS51645">
    <property type="entry name" value="PHR_CRY_ALPHA_BETA"/>
    <property type="match status" value="1"/>
</dbReference>
<evidence type="ECO:0000256" key="14">
    <source>
        <dbReference type="RuleBase" id="RU004182"/>
    </source>
</evidence>
<comment type="cofactor">
    <cofactor evidence="1">
        <name>(6R)-5,10-methylene-5,6,7,8-tetrahydrofolate</name>
        <dbReference type="ChEBI" id="CHEBI:15636"/>
    </cofactor>
</comment>
<dbReference type="InterPro" id="IPR006050">
    <property type="entry name" value="DNA_photolyase_N"/>
</dbReference>
<evidence type="ECO:0000256" key="13">
    <source>
        <dbReference type="PIRSR" id="PIRSR602081-2"/>
    </source>
</evidence>
<evidence type="ECO:0000259" key="15">
    <source>
        <dbReference type="PROSITE" id="PS51645"/>
    </source>
</evidence>
<evidence type="ECO:0000256" key="11">
    <source>
        <dbReference type="ARBA" id="ARBA00083107"/>
    </source>
</evidence>
<dbReference type="STRING" id="1348114.OM33_04085"/>
<feature type="site" description="Electron transfer via tryptophanyl radical" evidence="13">
    <location>
        <position position="355"/>
    </location>
</feature>
<evidence type="ECO:0000256" key="10">
    <source>
        <dbReference type="ARBA" id="ARBA00059220"/>
    </source>
</evidence>
<feature type="binding site" evidence="12">
    <location>
        <position position="216"/>
    </location>
    <ligand>
        <name>FAD</name>
        <dbReference type="ChEBI" id="CHEBI:57692"/>
    </ligand>
</feature>
<dbReference type="SUPFAM" id="SSF48173">
    <property type="entry name" value="Cryptochrome/photolyase FAD-binding domain"/>
    <property type="match status" value="1"/>
</dbReference>
<dbReference type="Proteomes" id="UP000030341">
    <property type="component" value="Chromosome 1"/>
</dbReference>
<dbReference type="GO" id="GO:0003904">
    <property type="term" value="F:deoxyribodipyrimidine photo-lyase activity"/>
    <property type="evidence" value="ECO:0007669"/>
    <property type="project" value="UniProtKB-EC"/>
</dbReference>
<evidence type="ECO:0000256" key="2">
    <source>
        <dbReference type="ARBA" id="ARBA00005862"/>
    </source>
</evidence>
<keyword evidence="16" id="KW-0456">Lyase</keyword>
<feature type="site" description="Electron transfer via tryptophanyl radical" evidence="13">
    <location>
        <position position="302"/>
    </location>
</feature>
<evidence type="ECO:0000313" key="16">
    <source>
        <dbReference type="EMBL" id="AIY64419.1"/>
    </source>
</evidence>
<dbReference type="InterPro" id="IPR036134">
    <property type="entry name" value="Crypto/Photolyase_FAD-like_sf"/>
</dbReference>
<dbReference type="GO" id="GO:0009416">
    <property type="term" value="P:response to light stimulus"/>
    <property type="evidence" value="ECO:0007669"/>
    <property type="project" value="TreeGrafter"/>
</dbReference>
<sequence length="467" mass="54913">MSTVYWIRRDFRLDDNPALFYALQQNCQHAVFITAYDTWREHNHSGIQIDFIERHLNWFSDQLTKLGIKVSFIECDTFDQQISQLSEFCQENNITSVVANSEPELREKIRDNKIAQQVNFTLYDADTILPYGSVLNKQNEMFKVFTPFKKAWINVLKQHGFEQRYLAAITVPSNELTKQSQFSLKYEKQDSSKWPLAHEFMQHVLPRFLNDKVIDYARDRDVPAIKGTSGISPYLTIGAISPKRLVYDLLSHYPYILEDIKAPIFTWLNELIWREFYRNLLLSFPELNKLHDFQSKFEGFNWPNDQAKFTAWCEAKTGFPIIDAAMRQLKQTGWMHNRLRMIVASFLTKHLLVDWRLGEAYFMQHLIDGDLAANSGGWQWAAGTGCDAQPYFRIFNPLTQSEKFDPDGSFIRKFLPELENVPVKYIHQPQTYLDSFGDNSYWPQIVDLKEARLQALDYYQKELNRDE</sequence>
<feature type="site" description="Electron transfer via tryptophanyl radical" evidence="13">
    <location>
        <position position="378"/>
    </location>
</feature>
<dbReference type="SUPFAM" id="SSF52425">
    <property type="entry name" value="Cryptochrome/photolyase, N-terminal domain"/>
    <property type="match status" value="1"/>
</dbReference>
<evidence type="ECO:0000256" key="6">
    <source>
        <dbReference type="ARBA" id="ARBA00022827"/>
    </source>
</evidence>
<comment type="similarity">
    <text evidence="2">Belongs to the DNA photolyase class-1 family.</text>
</comment>
<dbReference type="InterPro" id="IPR018394">
    <property type="entry name" value="DNA_photolyase_1_CS_C"/>
</dbReference>
<dbReference type="GO" id="GO:0003677">
    <property type="term" value="F:DNA binding"/>
    <property type="evidence" value="ECO:0007669"/>
    <property type="project" value="TreeGrafter"/>
</dbReference>
<evidence type="ECO:0000256" key="7">
    <source>
        <dbReference type="ARBA" id="ARBA00022991"/>
    </source>
</evidence>
<comment type="function">
    <text evidence="10">Involved in repair of UV radiation-induced DNA damage. Catalyzes the light-dependent monomerization (300-600 nm) of cyclobutyl pyrimidine dimers (in cis-syn configuration), which are formed between adjacent bases on the same DNA strand upon exposure to ultraviolet radiation.</text>
</comment>
<evidence type="ECO:0000256" key="1">
    <source>
        <dbReference type="ARBA" id="ARBA00001932"/>
    </source>
</evidence>
<dbReference type="KEGG" id="pseo:OM33_04085"/>
<dbReference type="Pfam" id="PF03441">
    <property type="entry name" value="FAD_binding_7"/>
    <property type="match status" value="1"/>
</dbReference>
<dbReference type="EMBL" id="CP009888">
    <property type="protein sequence ID" value="AIY64419.1"/>
    <property type="molecule type" value="Genomic_DNA"/>
</dbReference>
<proteinExistence type="inferred from homology"/>
<dbReference type="PROSITE" id="PS00394">
    <property type="entry name" value="DNA_PHOTOLYASES_1_1"/>
    <property type="match status" value="1"/>
</dbReference>
<dbReference type="Pfam" id="PF00875">
    <property type="entry name" value="DNA_photolyase"/>
    <property type="match status" value="1"/>
</dbReference>
<dbReference type="AlphaFoldDB" id="A0A0A7ECV6"/>
<protein>
    <recommendedName>
        <fullName evidence="4">Deoxyribodipyrimidine photo-lyase</fullName>
        <ecNumber evidence="3">4.1.99.3</ecNumber>
    </recommendedName>
    <alternativeName>
        <fullName evidence="8">DNA photolyase</fullName>
    </alternativeName>
    <alternativeName>
        <fullName evidence="11">Photoreactivating enzyme</fullName>
    </alternativeName>
</protein>
<feature type="binding site" evidence="12">
    <location>
        <begin position="368"/>
        <end position="370"/>
    </location>
    <ligand>
        <name>FAD</name>
        <dbReference type="ChEBI" id="CHEBI:57692"/>
    </ligand>
</feature>
<evidence type="ECO:0000256" key="9">
    <source>
        <dbReference type="ARBA" id="ARBA00033999"/>
    </source>
</evidence>
<dbReference type="RefSeq" id="WP_038639072.1">
    <property type="nucleotide sequence ID" value="NZ_CP009888.1"/>
</dbReference>
<evidence type="ECO:0000256" key="12">
    <source>
        <dbReference type="PIRSR" id="PIRSR602081-1"/>
    </source>
</evidence>
<keyword evidence="17" id="KW-1185">Reference proteome</keyword>
<evidence type="ECO:0000256" key="3">
    <source>
        <dbReference type="ARBA" id="ARBA00013149"/>
    </source>
</evidence>
<gene>
    <name evidence="16" type="ORF">OM33_04085</name>
</gene>
<evidence type="ECO:0000313" key="17">
    <source>
        <dbReference type="Proteomes" id="UP000030341"/>
    </source>
</evidence>
<dbReference type="Gene3D" id="1.10.579.10">
    <property type="entry name" value="DNA Cyclobutane Dipyrimidine Photolyase, subunit A, domain 3"/>
    <property type="match status" value="1"/>
</dbReference>
<reference evidence="16 17" key="1">
    <citation type="submission" date="2014-11" db="EMBL/GenBank/DDBJ databases">
        <title>Complete Genome Sequence of Pseudoalteromonas sp. Strain OCN003 Isolated from Kaneohe Bay, Oahu, Hawaii.</title>
        <authorList>
            <person name="Beurmann S."/>
            <person name="Videau P."/>
            <person name="Ushijima B."/>
            <person name="Smith A.M."/>
            <person name="Aeby G.S."/>
            <person name="Callahan S.M."/>
            <person name="Belcaid M."/>
        </authorList>
    </citation>
    <scope>NUCLEOTIDE SEQUENCE [LARGE SCALE GENOMIC DNA]</scope>
    <source>
        <strain evidence="16 17">OCN003</strain>
    </source>
</reference>
<dbReference type="Gene3D" id="1.25.40.80">
    <property type="match status" value="1"/>
</dbReference>
<keyword evidence="7 14" id="KW-0157">Chromophore</keyword>
<dbReference type="eggNOG" id="COG0415">
    <property type="taxonomic scope" value="Bacteria"/>
</dbReference>
<dbReference type="FunFam" id="1.10.579.10:FF:000003">
    <property type="entry name" value="Deoxyribodipyrimidine photo-lyase"/>
    <property type="match status" value="1"/>
</dbReference>
<organism evidence="16 17">
    <name type="scientific">Pseudoalteromonas piratica</name>
    <dbReference type="NCBI Taxonomy" id="1348114"/>
    <lineage>
        <taxon>Bacteria</taxon>
        <taxon>Pseudomonadati</taxon>
        <taxon>Pseudomonadota</taxon>
        <taxon>Gammaproteobacteria</taxon>
        <taxon>Alteromonadales</taxon>
        <taxon>Pseudoalteromonadaceae</taxon>
        <taxon>Pseudoalteromonas</taxon>
    </lineage>
</organism>
<dbReference type="InterPro" id="IPR002081">
    <property type="entry name" value="Cryptochrome/DNA_photolyase_1"/>
</dbReference>
<comment type="catalytic activity">
    <reaction evidence="9">
        <text>cyclobutadipyrimidine (in DNA) = 2 pyrimidine residues (in DNA).</text>
        <dbReference type="EC" id="4.1.99.3"/>
    </reaction>
</comment>
<dbReference type="InterPro" id="IPR014729">
    <property type="entry name" value="Rossmann-like_a/b/a_fold"/>
</dbReference>
<feature type="binding site" evidence="12">
    <location>
        <position position="267"/>
    </location>
    <ligand>
        <name>FAD</name>
        <dbReference type="ChEBI" id="CHEBI:57692"/>
    </ligand>
</feature>
<dbReference type="PANTHER" id="PTHR11455:SF9">
    <property type="entry name" value="CRYPTOCHROME CIRCADIAN CLOCK 5 ISOFORM X1"/>
    <property type="match status" value="1"/>
</dbReference>
<dbReference type="InterPro" id="IPR005101">
    <property type="entry name" value="Cryptochr/Photolyase_FAD-bd"/>
</dbReference>
<dbReference type="PANTHER" id="PTHR11455">
    <property type="entry name" value="CRYPTOCHROME"/>
    <property type="match status" value="1"/>
</dbReference>
<feature type="binding site" evidence="12">
    <location>
        <begin position="228"/>
        <end position="232"/>
    </location>
    <ligand>
        <name>FAD</name>
        <dbReference type="ChEBI" id="CHEBI:57692"/>
    </ligand>
</feature>
<dbReference type="PRINTS" id="PR00147">
    <property type="entry name" value="DNAPHOTLYASE"/>
</dbReference>
<dbReference type="OrthoDB" id="9772484at2"/>
<comment type="similarity">
    <text evidence="14">Belongs to the DNA photolyase family.</text>
</comment>
<keyword evidence="6 12" id="KW-0274">FAD</keyword>
<dbReference type="GO" id="GO:0000719">
    <property type="term" value="P:photoreactive repair"/>
    <property type="evidence" value="ECO:0007669"/>
    <property type="project" value="UniProtKB-ARBA"/>
</dbReference>
<dbReference type="EC" id="4.1.99.3" evidence="3"/>
<evidence type="ECO:0000256" key="8">
    <source>
        <dbReference type="ARBA" id="ARBA00031671"/>
    </source>
</evidence>
<dbReference type="PROSITE" id="PS00691">
    <property type="entry name" value="DNA_PHOTOLYASES_1_2"/>
    <property type="match status" value="1"/>
</dbReference>
<dbReference type="GO" id="GO:0071949">
    <property type="term" value="F:FAD binding"/>
    <property type="evidence" value="ECO:0007669"/>
    <property type="project" value="TreeGrafter"/>
</dbReference>
<dbReference type="HOGENOM" id="CLU_010348_2_2_6"/>
<feature type="binding site" evidence="12">
    <location>
        <begin position="270"/>
        <end position="277"/>
    </location>
    <ligand>
        <name>FAD</name>
        <dbReference type="ChEBI" id="CHEBI:57692"/>
    </ligand>
</feature>
<dbReference type="InterPro" id="IPR036155">
    <property type="entry name" value="Crypto/Photolyase_N_sf"/>
</dbReference>